<dbReference type="GO" id="GO:0006886">
    <property type="term" value="P:intracellular protein transport"/>
    <property type="evidence" value="ECO:0007669"/>
    <property type="project" value="InterPro"/>
</dbReference>
<evidence type="ECO:0000256" key="2">
    <source>
        <dbReference type="ARBA" id="ARBA00009936"/>
    </source>
</evidence>
<evidence type="ECO:0000256" key="7">
    <source>
        <dbReference type="ARBA" id="ARBA00023136"/>
    </source>
</evidence>
<evidence type="ECO:0000256" key="1">
    <source>
        <dbReference type="ARBA" id="ARBA00004395"/>
    </source>
</evidence>
<feature type="domain" description="Conserved oligomeric Golgi complex subunit 3 N-terminal" evidence="9">
    <location>
        <begin position="108"/>
        <end position="249"/>
    </location>
</feature>
<evidence type="ECO:0000256" key="6">
    <source>
        <dbReference type="ARBA" id="ARBA00023034"/>
    </source>
</evidence>
<dbReference type="AlphaFoldDB" id="A0A1B6C2I1"/>
<name>A0A1B6C2I1_9HEMI</name>
<comment type="subcellular location">
    <subcellularLocation>
        <location evidence="1">Golgi apparatus membrane</location>
        <topology evidence="1">Peripheral membrane protein</topology>
    </subcellularLocation>
</comment>
<evidence type="ECO:0000256" key="8">
    <source>
        <dbReference type="ARBA" id="ARBA00031339"/>
    </source>
</evidence>
<evidence type="ECO:0000256" key="5">
    <source>
        <dbReference type="ARBA" id="ARBA00022927"/>
    </source>
</evidence>
<evidence type="ECO:0000313" key="11">
    <source>
        <dbReference type="EMBL" id="JAS07722.1"/>
    </source>
</evidence>
<accession>A0A1B6C2I1</accession>
<organism evidence="11">
    <name type="scientific">Clastoptera arizonana</name>
    <name type="common">Arizona spittle bug</name>
    <dbReference type="NCBI Taxonomy" id="38151"/>
    <lineage>
        <taxon>Eukaryota</taxon>
        <taxon>Metazoa</taxon>
        <taxon>Ecdysozoa</taxon>
        <taxon>Arthropoda</taxon>
        <taxon>Hexapoda</taxon>
        <taxon>Insecta</taxon>
        <taxon>Pterygota</taxon>
        <taxon>Neoptera</taxon>
        <taxon>Paraneoptera</taxon>
        <taxon>Hemiptera</taxon>
        <taxon>Auchenorrhyncha</taxon>
        <taxon>Cercopoidea</taxon>
        <taxon>Clastopteridae</taxon>
        <taxon>Clastoptera</taxon>
    </lineage>
</organism>
<proteinExistence type="inferred from homology"/>
<keyword evidence="7" id="KW-0472">Membrane</keyword>
<evidence type="ECO:0000256" key="4">
    <source>
        <dbReference type="ARBA" id="ARBA00022448"/>
    </source>
</evidence>
<comment type="similarity">
    <text evidence="2">Belongs to the COG3 family.</text>
</comment>
<dbReference type="EMBL" id="GEDC01029576">
    <property type="protein sequence ID" value="JAS07722.1"/>
    <property type="molecule type" value="Transcribed_RNA"/>
</dbReference>
<keyword evidence="6" id="KW-0333">Golgi apparatus</keyword>
<dbReference type="GO" id="GO:0017119">
    <property type="term" value="C:Golgi transport complex"/>
    <property type="evidence" value="ECO:0007669"/>
    <property type="project" value="TreeGrafter"/>
</dbReference>
<reference evidence="11" key="1">
    <citation type="submission" date="2015-12" db="EMBL/GenBank/DDBJ databases">
        <title>De novo transcriptome assembly of four potential Pierce s Disease insect vectors from Arizona vineyards.</title>
        <authorList>
            <person name="Tassone E.E."/>
        </authorList>
    </citation>
    <scope>NUCLEOTIDE SEQUENCE</scope>
</reference>
<protein>
    <recommendedName>
        <fullName evidence="3">Conserved oligomeric Golgi complex subunit 3</fullName>
    </recommendedName>
    <alternativeName>
        <fullName evidence="8">Component of oligomeric Golgi complex 3</fullName>
    </alternativeName>
</protein>
<dbReference type="GO" id="GO:0005801">
    <property type="term" value="C:cis-Golgi network"/>
    <property type="evidence" value="ECO:0007669"/>
    <property type="project" value="InterPro"/>
</dbReference>
<dbReference type="Pfam" id="PF04136">
    <property type="entry name" value="COG3_N"/>
    <property type="match status" value="1"/>
</dbReference>
<dbReference type="GO" id="GO:0000139">
    <property type="term" value="C:Golgi membrane"/>
    <property type="evidence" value="ECO:0007669"/>
    <property type="project" value="UniProtKB-SubCell"/>
</dbReference>
<dbReference type="GO" id="GO:0006891">
    <property type="term" value="P:intra-Golgi vesicle-mediated transport"/>
    <property type="evidence" value="ECO:0007669"/>
    <property type="project" value="TreeGrafter"/>
</dbReference>
<keyword evidence="4" id="KW-0813">Transport</keyword>
<feature type="domain" description="Conserved oligomeric Golgi complex subunit 3 C-terminal" evidence="10">
    <location>
        <begin position="265"/>
        <end position="360"/>
    </location>
</feature>
<evidence type="ECO:0000256" key="3">
    <source>
        <dbReference type="ARBA" id="ARBA00020976"/>
    </source>
</evidence>
<dbReference type="InterPro" id="IPR048685">
    <property type="entry name" value="COG3_C"/>
</dbReference>
<dbReference type="PANTHER" id="PTHR13302">
    <property type="entry name" value="CONSERVED OLIGOMERIC GOLGI COMPLEX COMPONENT 3"/>
    <property type="match status" value="1"/>
</dbReference>
<evidence type="ECO:0000259" key="10">
    <source>
        <dbReference type="Pfam" id="PF20671"/>
    </source>
</evidence>
<dbReference type="PANTHER" id="PTHR13302:SF8">
    <property type="entry name" value="CONSERVED OLIGOMERIC GOLGI COMPLEX SUBUNIT 3"/>
    <property type="match status" value="1"/>
</dbReference>
<dbReference type="InterPro" id="IPR007265">
    <property type="entry name" value="COG_su3"/>
</dbReference>
<dbReference type="InterPro" id="IPR048320">
    <property type="entry name" value="COG3_N"/>
</dbReference>
<dbReference type="GO" id="GO:0007030">
    <property type="term" value="P:Golgi organization"/>
    <property type="evidence" value="ECO:0007669"/>
    <property type="project" value="TreeGrafter"/>
</dbReference>
<evidence type="ECO:0000259" key="9">
    <source>
        <dbReference type="Pfam" id="PF04136"/>
    </source>
</evidence>
<keyword evidence="5" id="KW-0653">Protein transport</keyword>
<sequence length="374" mass="42852">MADVASNSTREILNKIHDWEKSQDSLAPLSTFQRNVVLDLSEEVAELSINEVCQLPTPKALSKENEIEPPLTKRVDTLNIESTNQFLNWYSQLEDEWLEEDDLIYTSYLNQLTERRDECANLLSQVESSLSHLNDLNKEYRSVSNKTNSLHQVSEQLLADQMKLSDVNSSVNDRMHHFKNLPRLAQRLESPALSVASDSFVQLLDQLDDAINYMKSHGTFKECSLYLARYEHCLARAVNLIKSYIFNVLIHATEQTASTPSSDVSHYARFQASAHKIKPILSMIEQRSSKFSEYDNLLSDCQQCYISQRESLISQSVIDTITELASNREGDYCSLTRSACAFLIHVSQDELRLYQQFFCPSDFYFCVIPRKSVS</sequence>
<dbReference type="Pfam" id="PF20671">
    <property type="entry name" value="COG3_C"/>
    <property type="match status" value="1"/>
</dbReference>
<gene>
    <name evidence="11" type="ORF">g.27066</name>
</gene>